<reference evidence="3" key="2">
    <citation type="submission" date="2020-04" db="EMBL/GenBank/DDBJ databases">
        <authorList>
            <consortium name="NCBI Genome Project"/>
        </authorList>
    </citation>
    <scope>NUCLEOTIDE SEQUENCE</scope>
    <source>
        <strain evidence="3">CBS 342.82</strain>
    </source>
</reference>
<dbReference type="PANTHER" id="PTHR47843">
    <property type="entry name" value="BTB DOMAIN-CONTAINING PROTEIN-RELATED"/>
    <property type="match status" value="1"/>
</dbReference>
<keyword evidence="2" id="KW-1185">Reference proteome</keyword>
<dbReference type="Pfam" id="PF00651">
    <property type="entry name" value="BTB"/>
    <property type="match status" value="1"/>
</dbReference>
<protein>
    <recommendedName>
        <fullName evidence="1">BTB domain-containing protein</fullName>
    </recommendedName>
</protein>
<dbReference type="CDD" id="cd18186">
    <property type="entry name" value="BTB_POZ_ZBTB_KLHL-like"/>
    <property type="match status" value="1"/>
</dbReference>
<reference evidence="3" key="3">
    <citation type="submission" date="2025-08" db="UniProtKB">
        <authorList>
            <consortium name="RefSeq"/>
        </authorList>
    </citation>
    <scope>IDENTIFICATION</scope>
    <source>
        <strain evidence="3">CBS 342.82</strain>
    </source>
</reference>
<gene>
    <name evidence="3" type="ORF">K489DRAFT_402347</name>
</gene>
<organism evidence="3">
    <name type="scientific">Dissoconium aciculare CBS 342.82</name>
    <dbReference type="NCBI Taxonomy" id="1314786"/>
    <lineage>
        <taxon>Eukaryota</taxon>
        <taxon>Fungi</taxon>
        <taxon>Dikarya</taxon>
        <taxon>Ascomycota</taxon>
        <taxon>Pezizomycotina</taxon>
        <taxon>Dothideomycetes</taxon>
        <taxon>Dothideomycetidae</taxon>
        <taxon>Mycosphaerellales</taxon>
        <taxon>Dissoconiaceae</taxon>
        <taxon>Dissoconium</taxon>
    </lineage>
</organism>
<dbReference type="Proteomes" id="UP000504637">
    <property type="component" value="Unplaced"/>
</dbReference>
<dbReference type="SUPFAM" id="SSF54695">
    <property type="entry name" value="POZ domain"/>
    <property type="match status" value="1"/>
</dbReference>
<name>A0A6J3M0A2_9PEZI</name>
<evidence type="ECO:0000313" key="3">
    <source>
        <dbReference type="RefSeq" id="XP_033458477.1"/>
    </source>
</evidence>
<proteinExistence type="predicted"/>
<dbReference type="PROSITE" id="PS50097">
    <property type="entry name" value="BTB"/>
    <property type="match status" value="1"/>
</dbReference>
<dbReference type="InterPro" id="IPR000210">
    <property type="entry name" value="BTB/POZ_dom"/>
</dbReference>
<dbReference type="RefSeq" id="XP_033458477.1">
    <property type="nucleotide sequence ID" value="XM_033607047.1"/>
</dbReference>
<dbReference type="Gene3D" id="3.30.710.10">
    <property type="entry name" value="Potassium Channel Kv1.1, Chain A"/>
    <property type="match status" value="1"/>
</dbReference>
<dbReference type="GeneID" id="54364847"/>
<accession>A0A6J3M0A2</accession>
<dbReference type="PANTHER" id="PTHR47843:SF5">
    <property type="entry name" value="BTB_POZ DOMAIN PROTEIN"/>
    <property type="match status" value="1"/>
</dbReference>
<evidence type="ECO:0000259" key="1">
    <source>
        <dbReference type="PROSITE" id="PS50097"/>
    </source>
</evidence>
<dbReference type="InterPro" id="IPR011333">
    <property type="entry name" value="SKP1/BTB/POZ_sf"/>
</dbReference>
<evidence type="ECO:0000313" key="2">
    <source>
        <dbReference type="Proteomes" id="UP000504637"/>
    </source>
</evidence>
<sequence length="303" mass="33809">MNHIGMDNLKHLRSSGAYADLTLVCGSQKWPVHRCILFAASSQFKASYGCQPFEEGIIRLQSNENETSWVENEYFDPTDPELLSLMLDFIYLGDYNEAPGSVDQDPHAFIGEISDSQTLNLQILVDSDDNAEEAKFYSPPTSPVSSISTVLDSMTLRSAENSSVTPKTALERRNELALHIKMWRMGTDHQIQSLQNLALSKFKSATESRTYNKKEFADSLLLAWRIKVFGESAQTSLGAAILDVLERDIDSLIDSGPVKKAVKRIPGLGAAIIAKLARRQPLNRILAVRNHEGNDRLVAYKHR</sequence>
<dbReference type="AlphaFoldDB" id="A0A6J3M0A2"/>
<reference evidence="3" key="1">
    <citation type="submission" date="2020-01" db="EMBL/GenBank/DDBJ databases">
        <authorList>
            <consortium name="DOE Joint Genome Institute"/>
            <person name="Haridas S."/>
            <person name="Albert R."/>
            <person name="Binder M."/>
            <person name="Bloem J."/>
            <person name="Labutti K."/>
            <person name="Salamov A."/>
            <person name="Andreopoulos B."/>
            <person name="Baker S.E."/>
            <person name="Barry K."/>
            <person name="Bills G."/>
            <person name="Bluhm B.H."/>
            <person name="Cannon C."/>
            <person name="Castanera R."/>
            <person name="Culley D.E."/>
            <person name="Daum C."/>
            <person name="Ezra D."/>
            <person name="Gonzalez J.B."/>
            <person name="Henrissat B."/>
            <person name="Kuo A."/>
            <person name="Liang C."/>
            <person name="Lipzen A."/>
            <person name="Lutzoni F."/>
            <person name="Magnuson J."/>
            <person name="Mondo S."/>
            <person name="Nolan M."/>
            <person name="Ohm R."/>
            <person name="Pangilinan J."/>
            <person name="Park H.-J."/>
            <person name="Ramirez L."/>
            <person name="Alfaro M."/>
            <person name="Sun H."/>
            <person name="Tritt A."/>
            <person name="Yoshinaga Y."/>
            <person name="Zwiers L.-H."/>
            <person name="Turgeon B.G."/>
            <person name="Goodwin S.B."/>
            <person name="Spatafora J.W."/>
            <person name="Crous P.W."/>
            <person name="Grigoriev I.V."/>
        </authorList>
    </citation>
    <scope>NUCLEOTIDE SEQUENCE</scope>
    <source>
        <strain evidence="3">CBS 342.82</strain>
    </source>
</reference>
<dbReference type="OrthoDB" id="6359816at2759"/>
<feature type="domain" description="BTB" evidence="1">
    <location>
        <begin position="19"/>
        <end position="99"/>
    </location>
</feature>